<dbReference type="Pfam" id="PF09334">
    <property type="entry name" value="tRNA-synt_1g"/>
    <property type="match status" value="1"/>
</dbReference>
<dbReference type="InterPro" id="IPR014758">
    <property type="entry name" value="Met-tRNA_synth"/>
</dbReference>
<feature type="binding site" evidence="12">
    <location>
        <position position="156"/>
    </location>
    <ligand>
        <name>Zn(2+)</name>
        <dbReference type="ChEBI" id="CHEBI:29105"/>
    </ligand>
</feature>
<dbReference type="InterPro" id="IPR014729">
    <property type="entry name" value="Rossmann-like_a/b/a_fold"/>
</dbReference>
<feature type="binding site" evidence="12">
    <location>
        <position position="146"/>
    </location>
    <ligand>
        <name>Zn(2+)</name>
        <dbReference type="ChEBI" id="CHEBI:29105"/>
    </ligand>
</feature>
<dbReference type="GO" id="GO:0017101">
    <property type="term" value="C:aminoacyl-tRNA synthetase multienzyme complex"/>
    <property type="evidence" value="ECO:0007669"/>
    <property type="project" value="TreeGrafter"/>
</dbReference>
<keyword evidence="9 12" id="KW-0648">Protein biosynthesis</keyword>
<dbReference type="Gene3D" id="2.20.28.20">
    <property type="entry name" value="Methionyl-tRNA synthetase, Zn-domain"/>
    <property type="match status" value="1"/>
</dbReference>
<dbReference type="CDD" id="cd00814">
    <property type="entry name" value="MetRS_core"/>
    <property type="match status" value="1"/>
</dbReference>
<dbReference type="Gene3D" id="3.40.50.620">
    <property type="entry name" value="HUPs"/>
    <property type="match status" value="1"/>
</dbReference>
<feature type="binding site" evidence="12">
    <location>
        <position position="344"/>
    </location>
    <ligand>
        <name>ATP</name>
        <dbReference type="ChEBI" id="CHEBI:30616"/>
    </ligand>
</feature>
<feature type="domain" description="Methionyl/Leucyl tRNA synthetase" evidence="13">
    <location>
        <begin position="4"/>
        <end position="404"/>
    </location>
</feature>
<dbReference type="InterPro" id="IPR029038">
    <property type="entry name" value="MetRS_Zn"/>
</dbReference>
<sequence length="568" mass="64318">MARILITSALPYINGIKHLGNLVGSMLPADVYARFQRQRGSEVLFICATDEHGTPAELAAAAAGQPVAEYCRQQYEIQKNAGDAFGLSFDHFGRSSNPPNHRLTQHFAHVLEGKGLIEERTDEQVYSIDDERFLPDRYVEGTCPHCDYEKARGDQCDNCGRLLDPVDLKNPYSAVSGSKNVEVRETRHLHLLQEKMQDRIAEWVASKPDWPHLTKSIASKWLKEGLRDRSITRDLKWGIPVAYEGKVREGFENKVFYVWFDAPIEYIGATEEWADAHGENWERWWRTDKGADDVKYVQFMGKDNVAFHTVSFPATILGSEEPWKTVDALKSLNWLTWYGGKFSTSQNRGVFMDQALELLPADYWRWHLMANAPESDDASFTLEHFAGVVNKDLADVLGNFVNRITRFCKARFGEEVPAEGEYSEAEQALITELDGRIKTYTDCLEAMEFRKAFVELRSIWVAGNEYLQIAAPWTTIKEDKDRAAASVRCALNMIALVATLSRPVIPFTADKMFAVFGLDPEKASQWPVSASEALAQFKGGEAFTLPEVLFAKIEDDQIADWREQFGAE</sequence>
<evidence type="ECO:0000256" key="7">
    <source>
        <dbReference type="ARBA" id="ARBA00022833"/>
    </source>
</evidence>
<comment type="similarity">
    <text evidence="3 12">Belongs to the class-I aminoacyl-tRNA synthetase family. MetG type 1 subfamily.</text>
</comment>
<proteinExistence type="inferred from homology"/>
<evidence type="ECO:0000256" key="9">
    <source>
        <dbReference type="ARBA" id="ARBA00022917"/>
    </source>
</evidence>
<keyword evidence="12" id="KW-0479">Metal-binding</keyword>
<keyword evidence="8 12" id="KW-0067">ATP-binding</keyword>
<dbReference type="EMBL" id="CP118166">
    <property type="protein sequence ID" value="WDI30941.1"/>
    <property type="molecule type" value="Genomic_DNA"/>
</dbReference>
<keyword evidence="16" id="KW-1185">Reference proteome</keyword>
<name>A0AAF0CE96_9PROT</name>
<dbReference type="SUPFAM" id="SSF52374">
    <property type="entry name" value="Nucleotidylyl transferase"/>
    <property type="match status" value="1"/>
</dbReference>
<keyword evidence="7 12" id="KW-0862">Zinc</keyword>
<dbReference type="PANTHER" id="PTHR45765:SF1">
    <property type="entry name" value="METHIONINE--TRNA LIGASE, CYTOPLASMIC"/>
    <property type="match status" value="1"/>
</dbReference>
<dbReference type="NCBIfam" id="TIGR00398">
    <property type="entry name" value="metG"/>
    <property type="match status" value="1"/>
</dbReference>
<dbReference type="InterPro" id="IPR023458">
    <property type="entry name" value="Met-tRNA_ligase_1"/>
</dbReference>
<dbReference type="HAMAP" id="MF_00098">
    <property type="entry name" value="Met_tRNA_synth_type1"/>
    <property type="match status" value="1"/>
</dbReference>
<dbReference type="GO" id="GO:0005829">
    <property type="term" value="C:cytosol"/>
    <property type="evidence" value="ECO:0007669"/>
    <property type="project" value="TreeGrafter"/>
</dbReference>
<dbReference type="AlphaFoldDB" id="A0AAF0CE96"/>
<comment type="function">
    <text evidence="1 12">Is required not only for elongation of protein synthesis but also for the initiation of all mRNA translation through initiator tRNA(fMet) aminoacylation.</text>
</comment>
<evidence type="ECO:0000256" key="12">
    <source>
        <dbReference type="HAMAP-Rule" id="MF_00098"/>
    </source>
</evidence>
<dbReference type="GO" id="GO:0046872">
    <property type="term" value="F:metal ion binding"/>
    <property type="evidence" value="ECO:0007669"/>
    <property type="project" value="UniProtKB-KW"/>
</dbReference>
<organism evidence="15 16">
    <name type="scientific">Hyphococcus flavus</name>
    <dbReference type="NCBI Taxonomy" id="1866326"/>
    <lineage>
        <taxon>Bacteria</taxon>
        <taxon>Pseudomonadati</taxon>
        <taxon>Pseudomonadota</taxon>
        <taxon>Alphaproteobacteria</taxon>
        <taxon>Parvularculales</taxon>
        <taxon>Parvularculaceae</taxon>
        <taxon>Hyphococcus</taxon>
    </lineage>
</organism>
<dbReference type="CDD" id="cd07957">
    <property type="entry name" value="Anticodon_Ia_Met"/>
    <property type="match status" value="1"/>
</dbReference>
<evidence type="ECO:0000259" key="14">
    <source>
        <dbReference type="Pfam" id="PF19303"/>
    </source>
</evidence>
<reference evidence="15" key="1">
    <citation type="submission" date="2023-02" db="EMBL/GenBank/DDBJ databases">
        <title>Genome sequence of Hyphococcus flavus.</title>
        <authorList>
            <person name="Rong J.-C."/>
            <person name="Zhao Q."/>
            <person name="Yi M."/>
            <person name="Wu J.-Y."/>
        </authorList>
    </citation>
    <scope>NUCLEOTIDE SEQUENCE</scope>
    <source>
        <strain evidence="15">MCCC 1K03223</strain>
    </source>
</reference>
<dbReference type="PANTHER" id="PTHR45765">
    <property type="entry name" value="METHIONINE--TRNA LIGASE"/>
    <property type="match status" value="1"/>
</dbReference>
<dbReference type="PRINTS" id="PR01041">
    <property type="entry name" value="TRNASYNTHMET"/>
</dbReference>
<dbReference type="InterPro" id="IPR015413">
    <property type="entry name" value="Methionyl/Leucyl_tRNA_Synth"/>
</dbReference>
<feature type="binding site" evidence="12">
    <location>
        <position position="143"/>
    </location>
    <ligand>
        <name>Zn(2+)</name>
        <dbReference type="ChEBI" id="CHEBI:29105"/>
    </ligand>
</feature>
<dbReference type="InterPro" id="IPR041872">
    <property type="entry name" value="Anticodon_Met"/>
</dbReference>
<evidence type="ECO:0000256" key="8">
    <source>
        <dbReference type="ARBA" id="ARBA00022840"/>
    </source>
</evidence>
<comment type="subunit">
    <text evidence="12">Monomer.</text>
</comment>
<feature type="short sequence motif" description="'HIGH' region" evidence="12">
    <location>
        <begin position="11"/>
        <end position="21"/>
    </location>
</feature>
<dbReference type="InterPro" id="IPR033911">
    <property type="entry name" value="MetRS_core"/>
</dbReference>
<evidence type="ECO:0000313" key="16">
    <source>
        <dbReference type="Proteomes" id="UP001214043"/>
    </source>
</evidence>
<comment type="subcellular location">
    <subcellularLocation>
        <location evidence="2 12">Cytoplasm</location>
    </subcellularLocation>
</comment>
<evidence type="ECO:0000313" key="15">
    <source>
        <dbReference type="EMBL" id="WDI30941.1"/>
    </source>
</evidence>
<evidence type="ECO:0000256" key="10">
    <source>
        <dbReference type="ARBA" id="ARBA00023146"/>
    </source>
</evidence>
<comment type="catalytic activity">
    <reaction evidence="11 12">
        <text>tRNA(Met) + L-methionine + ATP = L-methionyl-tRNA(Met) + AMP + diphosphate</text>
        <dbReference type="Rhea" id="RHEA:13481"/>
        <dbReference type="Rhea" id="RHEA-COMP:9667"/>
        <dbReference type="Rhea" id="RHEA-COMP:9698"/>
        <dbReference type="ChEBI" id="CHEBI:30616"/>
        <dbReference type="ChEBI" id="CHEBI:33019"/>
        <dbReference type="ChEBI" id="CHEBI:57844"/>
        <dbReference type="ChEBI" id="CHEBI:78442"/>
        <dbReference type="ChEBI" id="CHEBI:78530"/>
        <dbReference type="ChEBI" id="CHEBI:456215"/>
        <dbReference type="EC" id="6.1.1.10"/>
    </reaction>
</comment>
<accession>A0AAF0CE96</accession>
<dbReference type="RefSeq" id="WP_274492763.1">
    <property type="nucleotide sequence ID" value="NZ_CP118166.1"/>
</dbReference>
<dbReference type="GO" id="GO:0006431">
    <property type="term" value="P:methionyl-tRNA aminoacylation"/>
    <property type="evidence" value="ECO:0007669"/>
    <property type="project" value="UniProtKB-UniRule"/>
</dbReference>
<feature type="binding site" evidence="12">
    <location>
        <position position="159"/>
    </location>
    <ligand>
        <name>Zn(2+)</name>
        <dbReference type="ChEBI" id="CHEBI:29105"/>
    </ligand>
</feature>
<dbReference type="Gene3D" id="1.10.730.10">
    <property type="entry name" value="Isoleucyl-tRNA Synthetase, Domain 1"/>
    <property type="match status" value="1"/>
</dbReference>
<dbReference type="SUPFAM" id="SSF47323">
    <property type="entry name" value="Anticodon-binding domain of a subclass of class I aminoacyl-tRNA synthetases"/>
    <property type="match status" value="1"/>
</dbReference>
<keyword evidence="6 12" id="KW-0547">Nucleotide-binding</keyword>
<evidence type="ECO:0000256" key="11">
    <source>
        <dbReference type="ARBA" id="ARBA00047364"/>
    </source>
</evidence>
<dbReference type="EC" id="6.1.1.10" evidence="12"/>
<dbReference type="FunFam" id="2.20.28.20:FF:000001">
    <property type="entry name" value="Methionine--tRNA ligase"/>
    <property type="match status" value="1"/>
</dbReference>
<dbReference type="KEGG" id="hfl:PUV54_13355"/>
<evidence type="ECO:0000256" key="6">
    <source>
        <dbReference type="ARBA" id="ARBA00022741"/>
    </source>
</evidence>
<keyword evidence="4 12" id="KW-0963">Cytoplasm</keyword>
<evidence type="ECO:0000256" key="5">
    <source>
        <dbReference type="ARBA" id="ARBA00022598"/>
    </source>
</evidence>
<dbReference type="InterPro" id="IPR009080">
    <property type="entry name" value="tRNAsynth_Ia_anticodon-bd"/>
</dbReference>
<comment type="cofactor">
    <cofactor evidence="12">
        <name>Zn(2+)</name>
        <dbReference type="ChEBI" id="CHEBI:29105"/>
    </cofactor>
    <text evidence="12">Binds 1 zinc ion per subunit.</text>
</comment>
<feature type="domain" description="Methionyl-tRNA synthetase anticodon-binding" evidence="14">
    <location>
        <begin position="416"/>
        <end position="567"/>
    </location>
</feature>
<evidence type="ECO:0000256" key="3">
    <source>
        <dbReference type="ARBA" id="ARBA00008258"/>
    </source>
</evidence>
<dbReference type="GO" id="GO:0004825">
    <property type="term" value="F:methionine-tRNA ligase activity"/>
    <property type="evidence" value="ECO:0007669"/>
    <property type="project" value="UniProtKB-UniRule"/>
</dbReference>
<evidence type="ECO:0000256" key="1">
    <source>
        <dbReference type="ARBA" id="ARBA00003314"/>
    </source>
</evidence>
<dbReference type="SUPFAM" id="SSF57770">
    <property type="entry name" value="Methionyl-tRNA synthetase (MetRS), Zn-domain"/>
    <property type="match status" value="1"/>
</dbReference>
<evidence type="ECO:0000256" key="4">
    <source>
        <dbReference type="ARBA" id="ARBA00022490"/>
    </source>
</evidence>
<evidence type="ECO:0000259" key="13">
    <source>
        <dbReference type="Pfam" id="PF09334"/>
    </source>
</evidence>
<dbReference type="GO" id="GO:0005524">
    <property type="term" value="F:ATP binding"/>
    <property type="evidence" value="ECO:0007669"/>
    <property type="project" value="UniProtKB-UniRule"/>
</dbReference>
<keyword evidence="10 12" id="KW-0030">Aminoacyl-tRNA synthetase</keyword>
<feature type="short sequence motif" description="'KMSKS' region" evidence="12">
    <location>
        <begin position="341"/>
        <end position="345"/>
    </location>
</feature>
<evidence type="ECO:0000256" key="2">
    <source>
        <dbReference type="ARBA" id="ARBA00004496"/>
    </source>
</evidence>
<keyword evidence="5 12" id="KW-0436">Ligase</keyword>
<dbReference type="Proteomes" id="UP001214043">
    <property type="component" value="Chromosome"/>
</dbReference>
<dbReference type="Pfam" id="PF19303">
    <property type="entry name" value="Anticodon_3"/>
    <property type="match status" value="1"/>
</dbReference>
<protein>
    <recommendedName>
        <fullName evidence="12">Methionine--tRNA ligase</fullName>
        <ecNumber evidence="12">6.1.1.10</ecNumber>
    </recommendedName>
    <alternativeName>
        <fullName evidence="12">Methionyl-tRNA synthetase</fullName>
        <shortName evidence="12">MetRS</shortName>
    </alternativeName>
</protein>
<gene>
    <name evidence="12 15" type="primary">metG</name>
    <name evidence="15" type="ORF">PUV54_13355</name>
</gene>